<sequence length="133" mass="14442">MVIDSTRRSCEEENIFLIAQWWTANHPDGVDGIGSSAAMCVREIWRLGLIRTIPQSTPHGRCERKCKGMQHLFAVPMNRADRKGLGRRQFEPLCVGCGQVEGAGTGEPLPRDGNSIPCEAELAPCKIAGGVPA</sequence>
<dbReference type="AlphaFoldDB" id="A0AAV1M0T9"/>
<dbReference type="Proteomes" id="UP001314205">
    <property type="component" value="Unassembled WGS sequence"/>
</dbReference>
<protein>
    <submittedName>
        <fullName evidence="1">Uncharacterized protein</fullName>
    </submittedName>
</protein>
<organism evidence="1 2">
    <name type="scientific">Parnassius mnemosyne</name>
    <name type="common">clouded apollo</name>
    <dbReference type="NCBI Taxonomy" id="213953"/>
    <lineage>
        <taxon>Eukaryota</taxon>
        <taxon>Metazoa</taxon>
        <taxon>Ecdysozoa</taxon>
        <taxon>Arthropoda</taxon>
        <taxon>Hexapoda</taxon>
        <taxon>Insecta</taxon>
        <taxon>Pterygota</taxon>
        <taxon>Neoptera</taxon>
        <taxon>Endopterygota</taxon>
        <taxon>Lepidoptera</taxon>
        <taxon>Glossata</taxon>
        <taxon>Ditrysia</taxon>
        <taxon>Papilionoidea</taxon>
        <taxon>Papilionidae</taxon>
        <taxon>Parnassiinae</taxon>
        <taxon>Parnassini</taxon>
        <taxon>Parnassius</taxon>
        <taxon>Driopa</taxon>
    </lineage>
</organism>
<dbReference type="EMBL" id="CAVLGL010000126">
    <property type="protein sequence ID" value="CAK1601340.1"/>
    <property type="molecule type" value="Genomic_DNA"/>
</dbReference>
<proteinExistence type="predicted"/>
<evidence type="ECO:0000313" key="2">
    <source>
        <dbReference type="Proteomes" id="UP001314205"/>
    </source>
</evidence>
<comment type="caution">
    <text evidence="1">The sequence shown here is derived from an EMBL/GenBank/DDBJ whole genome shotgun (WGS) entry which is preliminary data.</text>
</comment>
<evidence type="ECO:0000313" key="1">
    <source>
        <dbReference type="EMBL" id="CAK1601340.1"/>
    </source>
</evidence>
<reference evidence="1 2" key="1">
    <citation type="submission" date="2023-11" db="EMBL/GenBank/DDBJ databases">
        <authorList>
            <person name="Hedman E."/>
            <person name="Englund M."/>
            <person name="Stromberg M."/>
            <person name="Nyberg Akerstrom W."/>
            <person name="Nylinder S."/>
            <person name="Jareborg N."/>
            <person name="Kallberg Y."/>
            <person name="Kronander E."/>
        </authorList>
    </citation>
    <scope>NUCLEOTIDE SEQUENCE [LARGE SCALE GENOMIC DNA]</scope>
</reference>
<gene>
    <name evidence="1" type="ORF">PARMNEM_LOCUS19990</name>
</gene>
<accession>A0AAV1M0T9</accession>
<keyword evidence="2" id="KW-1185">Reference proteome</keyword>
<name>A0AAV1M0T9_9NEOP</name>